<evidence type="ECO:0000256" key="2">
    <source>
        <dbReference type="SAM" id="Phobius"/>
    </source>
</evidence>
<evidence type="ECO:0000313" key="4">
    <source>
        <dbReference type="EMBL" id="KAA6325317.1"/>
    </source>
</evidence>
<comment type="caution">
    <text evidence="4">The sequence shown here is derived from an EMBL/GenBank/DDBJ whole genome shotgun (WGS) entry which is preliminary data.</text>
</comment>
<evidence type="ECO:0000259" key="3">
    <source>
        <dbReference type="Pfam" id="PF19904"/>
    </source>
</evidence>
<keyword evidence="2" id="KW-1133">Transmembrane helix</keyword>
<feature type="coiled-coil region" evidence="1">
    <location>
        <begin position="357"/>
        <end position="384"/>
    </location>
</feature>
<name>A0A5J4QTX1_9ZZZZ</name>
<feature type="domain" description="DUF6377" evidence="3">
    <location>
        <begin position="257"/>
        <end position="511"/>
    </location>
</feature>
<keyword evidence="2" id="KW-0472">Membrane</keyword>
<keyword evidence="2" id="KW-0812">Transmembrane</keyword>
<feature type="transmembrane region" description="Helical" evidence="2">
    <location>
        <begin position="333"/>
        <end position="352"/>
    </location>
</feature>
<dbReference type="Pfam" id="PF19904">
    <property type="entry name" value="DUF6377"/>
    <property type="match status" value="1"/>
</dbReference>
<proteinExistence type="predicted"/>
<dbReference type="InterPro" id="IPR045957">
    <property type="entry name" value="DUF6377"/>
</dbReference>
<gene>
    <name evidence="4" type="ORF">EZS27_025455</name>
</gene>
<reference evidence="4" key="1">
    <citation type="submission" date="2019-03" db="EMBL/GenBank/DDBJ databases">
        <title>Single cell metagenomics reveals metabolic interactions within the superorganism composed of flagellate Streblomastix strix and complex community of Bacteroidetes bacteria on its surface.</title>
        <authorList>
            <person name="Treitli S.C."/>
            <person name="Kolisko M."/>
            <person name="Husnik F."/>
            <person name="Keeling P."/>
            <person name="Hampl V."/>
        </authorList>
    </citation>
    <scope>NUCLEOTIDE SEQUENCE</scope>
    <source>
        <strain evidence="4">STM</strain>
    </source>
</reference>
<organism evidence="4">
    <name type="scientific">termite gut metagenome</name>
    <dbReference type="NCBI Taxonomy" id="433724"/>
    <lineage>
        <taxon>unclassified sequences</taxon>
        <taxon>metagenomes</taxon>
        <taxon>organismal metagenomes</taxon>
    </lineage>
</organism>
<keyword evidence="1" id="KW-0175">Coiled coil</keyword>
<dbReference type="EMBL" id="SNRY01002388">
    <property type="protein sequence ID" value="KAA6325317.1"/>
    <property type="molecule type" value="Genomic_DNA"/>
</dbReference>
<protein>
    <recommendedName>
        <fullName evidence="3">DUF6377 domain-containing protein</fullName>
    </recommendedName>
</protein>
<evidence type="ECO:0000256" key="1">
    <source>
        <dbReference type="SAM" id="Coils"/>
    </source>
</evidence>
<accession>A0A5J4QTX1</accession>
<dbReference type="AlphaFoldDB" id="A0A5J4QTX1"/>
<sequence length="547" mass="64048">MRFKLLLFLLLLPLPYVVTAQTVLDSLLNVLDKAIDEHEIYVSEREIRIKELKNKVIGMQPLSVEAYRLNMELYKEYKAFVCDSAIYYLNRNIEIGIQTHHTDYEYESKLLLSYLLSSSGMYKEATDVLETVDRKLLPAQLLVNYYDSHARLYSELFYHTQDKRSSQHYHALSDSYRDSLCIVLPLDDEQLLILQENIYRDLRHWAEARKVNETRLAKATFGTPEYALVTHHRSLIFQHEGDVEAEKYNLALSAISDIRSAIKDHASLWMLAQILFNEGNIDRAYTYIRFSWNETAFYNARLRNLQTAGILSMIDKTYQIKIEKQNKKLQSSLIRISVMSLLLLAALVYIYLQMKKLSVARNNLQVANNRLKGLNEELQQMNVCLQTTNLELSDSNRIKEEYIGRFIKLCSTYINKSDAYRRMVKKRIAAGQIAELLKTTHSQDTFEEELKELYTNFDTVFLHLFPDFEEKFNELLQKDEPIILKKGELLNTELRIFALIRLGIDDSSQIAEFLHYSVNTIYNYRAQVKNRASVLRDDFEKLVKAIR</sequence>